<organism evidence="1 2">
    <name type="scientific">Thalassomonas haliotis</name>
    <dbReference type="NCBI Taxonomy" id="485448"/>
    <lineage>
        <taxon>Bacteria</taxon>
        <taxon>Pseudomonadati</taxon>
        <taxon>Pseudomonadota</taxon>
        <taxon>Gammaproteobacteria</taxon>
        <taxon>Alteromonadales</taxon>
        <taxon>Colwelliaceae</taxon>
        <taxon>Thalassomonas</taxon>
    </lineage>
</organism>
<gene>
    <name evidence="1" type="ORF">H3N35_00220</name>
</gene>
<name>A0ABY7VEI0_9GAMM</name>
<evidence type="ECO:0000313" key="1">
    <source>
        <dbReference type="EMBL" id="WDE11953.1"/>
    </source>
</evidence>
<sequence length="336" mass="38603">MNKPINLQPGETAIKHAPKVQLTNGELCIPQHYLLYQHSLGSVEQLILDIEYSSRYPVFVSQDTSGIYLQVGVVGYDNYKQAGNREMKIVYGRKWRVEPQLPTSEIIQTAFLAIKKAREHEVRELFRLDYRGAITTPFNNHHDLPLMAQQSDFFSEQRAEQKIQQISADYAYDQLTKCLQQVSYDGAKFELKHIEQHSSKRYLAEIRLTPGKETQLPEITGQSLLLQLDSLSVNEFVFCLFEKLLVLSDRHVDEFFSYREFNRFSHKVNLFAIAGFSSKLRNNTAIKENACLAANFEQANYHTDQTRIPKLTPGKLKEKIRSTLESLGPIQGLPAF</sequence>
<keyword evidence="2" id="KW-1185">Reference proteome</keyword>
<evidence type="ECO:0000313" key="2">
    <source>
        <dbReference type="Proteomes" id="UP001215231"/>
    </source>
</evidence>
<proteinExistence type="predicted"/>
<dbReference type="EMBL" id="CP059693">
    <property type="protein sequence ID" value="WDE11953.1"/>
    <property type="molecule type" value="Genomic_DNA"/>
</dbReference>
<protein>
    <submittedName>
        <fullName evidence="1">Uncharacterized protein</fullName>
    </submittedName>
</protein>
<accession>A0ABY7VEI0</accession>
<dbReference type="RefSeq" id="WP_274052181.1">
    <property type="nucleotide sequence ID" value="NZ_CP059693.1"/>
</dbReference>
<reference evidence="1 2" key="1">
    <citation type="journal article" date="2022" name="Mar. Drugs">
        <title>Bioassay-Guided Fractionation Leads to the Detection of Cholic Acid Generated by the Rare Thalassomonas sp.</title>
        <authorList>
            <person name="Pheiffer F."/>
            <person name="Schneider Y.K."/>
            <person name="Hansen E.H."/>
            <person name="Andersen J.H."/>
            <person name="Isaksson J."/>
            <person name="Busche T."/>
            <person name="R C."/>
            <person name="Kalinowski J."/>
            <person name="Zyl L.V."/>
            <person name="Trindade M."/>
        </authorList>
    </citation>
    <scope>NUCLEOTIDE SEQUENCE [LARGE SCALE GENOMIC DNA]</scope>
    <source>
        <strain evidence="1 2">A5K-61T</strain>
    </source>
</reference>
<dbReference type="Proteomes" id="UP001215231">
    <property type="component" value="Chromosome"/>
</dbReference>